<reference evidence="1" key="1">
    <citation type="submission" date="2020-02" db="EMBL/GenBank/DDBJ databases">
        <authorList>
            <person name="Meier V. D."/>
        </authorList>
    </citation>
    <scope>NUCLEOTIDE SEQUENCE</scope>
    <source>
        <strain evidence="1">AVDCRST_MAG72</strain>
    </source>
</reference>
<protein>
    <recommendedName>
        <fullName evidence="2">Peptidase M12B domain-containing protein</fullName>
    </recommendedName>
</protein>
<dbReference type="EMBL" id="CADCUJ010000019">
    <property type="protein sequence ID" value="CAA9334404.1"/>
    <property type="molecule type" value="Genomic_DNA"/>
</dbReference>
<proteinExistence type="predicted"/>
<evidence type="ECO:0008006" key="2">
    <source>
        <dbReference type="Google" id="ProtNLM"/>
    </source>
</evidence>
<organism evidence="1">
    <name type="scientific">uncultured Nocardioidaceae bacterium</name>
    <dbReference type="NCBI Taxonomy" id="253824"/>
    <lineage>
        <taxon>Bacteria</taxon>
        <taxon>Bacillati</taxon>
        <taxon>Actinomycetota</taxon>
        <taxon>Actinomycetes</taxon>
        <taxon>Propionibacteriales</taxon>
        <taxon>Nocardioidaceae</taxon>
        <taxon>environmental samples</taxon>
    </lineage>
</organism>
<dbReference type="AlphaFoldDB" id="A0A6J4LJF0"/>
<dbReference type="Gene3D" id="3.40.390.10">
    <property type="entry name" value="Collagenase (Catalytic Domain)"/>
    <property type="match status" value="1"/>
</dbReference>
<dbReference type="Pfam" id="PF13688">
    <property type="entry name" value="Reprolysin_5"/>
    <property type="match status" value="1"/>
</dbReference>
<dbReference type="SUPFAM" id="SSF55486">
    <property type="entry name" value="Metalloproteases ('zincins'), catalytic domain"/>
    <property type="match status" value="1"/>
</dbReference>
<dbReference type="InterPro" id="IPR024079">
    <property type="entry name" value="MetalloPept_cat_dom_sf"/>
</dbReference>
<name>A0A6J4LJF0_9ACTN</name>
<accession>A0A6J4LJF0</accession>
<sequence>MRVLVDGPSLARAQEVMATAARSYAPLNVDLSADSYETVNFSGNDAQGLIDQAKARFGGTRPTGSDLVYVFTDKDIQAGGNTAVAGLADCIGGVRFDHHAFAVGEDFGPGEQSDPLQRNGTAKVLSHELGHLMGAHHHYANCVEGNLSEVGEPEVSPCTLMFNAVNLASLNFATLSGAVVRGHANEFAAP</sequence>
<evidence type="ECO:0000313" key="1">
    <source>
        <dbReference type="EMBL" id="CAA9334404.1"/>
    </source>
</evidence>
<gene>
    <name evidence="1" type="ORF">AVDCRST_MAG72-444</name>
</gene>
<dbReference type="GO" id="GO:0008237">
    <property type="term" value="F:metallopeptidase activity"/>
    <property type="evidence" value="ECO:0007669"/>
    <property type="project" value="InterPro"/>
</dbReference>